<proteinExistence type="predicted"/>
<dbReference type="OrthoDB" id="10391058at2759"/>
<evidence type="ECO:0000313" key="1">
    <source>
        <dbReference type="EMBL" id="ESL08027.1"/>
    </source>
</evidence>
<protein>
    <submittedName>
        <fullName evidence="1">Uncharacterized protein</fullName>
    </submittedName>
</protein>
<name>A0A061J3Z4_TRYRA</name>
<keyword evidence="2" id="KW-1185">Reference proteome</keyword>
<comment type="caution">
    <text evidence="1">The sequence shown here is derived from an EMBL/GenBank/DDBJ whole genome shotgun (WGS) entry which is preliminary data.</text>
</comment>
<gene>
    <name evidence="1" type="ORF">TRSC58_04278</name>
</gene>
<organism evidence="1 2">
    <name type="scientific">Trypanosoma rangeli SC58</name>
    <dbReference type="NCBI Taxonomy" id="429131"/>
    <lineage>
        <taxon>Eukaryota</taxon>
        <taxon>Discoba</taxon>
        <taxon>Euglenozoa</taxon>
        <taxon>Kinetoplastea</taxon>
        <taxon>Metakinetoplastina</taxon>
        <taxon>Trypanosomatida</taxon>
        <taxon>Trypanosomatidae</taxon>
        <taxon>Trypanosoma</taxon>
        <taxon>Herpetosoma</taxon>
    </lineage>
</organism>
<sequence>MSFVSPLEGACVERRQGGAPLSKPESVEQMDAGKCGQSGWFASAATQGTEQLPYVLSSASACAVSLSEALEPALHATVEALATSAAEAESDLINVCAPPPPR</sequence>
<dbReference type="VEuPathDB" id="TriTrypDB:TRSC58_04278"/>
<accession>A0A061J3Z4</accession>
<dbReference type="Proteomes" id="UP000031737">
    <property type="component" value="Unassembled WGS sequence"/>
</dbReference>
<evidence type="ECO:0000313" key="2">
    <source>
        <dbReference type="Proteomes" id="UP000031737"/>
    </source>
</evidence>
<dbReference type="AlphaFoldDB" id="A0A061J3Z4"/>
<dbReference type="EMBL" id="AUPL01004278">
    <property type="protein sequence ID" value="ESL08027.1"/>
    <property type="molecule type" value="Genomic_DNA"/>
</dbReference>
<reference evidence="1 2" key="1">
    <citation type="submission" date="2013-07" db="EMBL/GenBank/DDBJ databases">
        <authorList>
            <person name="Stoco P.H."/>
            <person name="Wagner G."/>
            <person name="Gerber A."/>
            <person name="Zaha A."/>
            <person name="Thompson C."/>
            <person name="Bartholomeu D.C."/>
            <person name="Luckemeyer D.D."/>
            <person name="Bahia D."/>
            <person name="Loreto E."/>
            <person name="Prestes E.B."/>
            <person name="Lima F.M."/>
            <person name="Rodrigues-Luiz G."/>
            <person name="Vallejo G.A."/>
            <person name="Filho J.F."/>
            <person name="Monteiro K.M."/>
            <person name="Tyler K.M."/>
            <person name="de Almeida L.G."/>
            <person name="Ortiz M.F."/>
            <person name="Siervo M.A."/>
            <person name="de Moraes M.H."/>
            <person name="Cunha O.L."/>
            <person name="Mendonca-Neto R."/>
            <person name="Silva R."/>
            <person name="Teixeira S.M."/>
            <person name="Murta S.M."/>
            <person name="Sincero T.C."/>
            <person name="Mendes T.A."/>
            <person name="Urmenyi T.P."/>
            <person name="Silva V.G."/>
            <person name="da Rocha W.D."/>
            <person name="Andersson B."/>
            <person name="Romanha A.J."/>
            <person name="Steindel M."/>
            <person name="de Vasconcelos A.T."/>
            <person name="Grisard E.C."/>
        </authorList>
    </citation>
    <scope>NUCLEOTIDE SEQUENCE [LARGE SCALE GENOMIC DNA]</scope>
    <source>
        <strain evidence="1 2">SC58</strain>
    </source>
</reference>